<evidence type="ECO:0000256" key="2">
    <source>
        <dbReference type="SAM" id="SignalP"/>
    </source>
</evidence>
<accession>A0ABY5PAC3</accession>
<dbReference type="EMBL" id="CP102453">
    <property type="protein sequence ID" value="UUX35353.1"/>
    <property type="molecule type" value="Genomic_DNA"/>
</dbReference>
<reference evidence="4 5" key="1">
    <citation type="submission" date="2022-08" db="EMBL/GenBank/DDBJ databases">
        <title>Aerococcaceae sp. nov isolated from spoiled eye mask.</title>
        <authorList>
            <person name="Zhou G."/>
            <person name="Xie X.-B."/>
            <person name="Shi Q.-S."/>
            <person name="Wang Y.-S."/>
            <person name="Wen X."/>
            <person name="Peng H."/>
            <person name="Yang X.-J."/>
            <person name="Tao H.-B."/>
            <person name="Huang X.-M."/>
        </authorList>
    </citation>
    <scope>NUCLEOTIDE SEQUENCE [LARGE SCALE GENOMIC DNA]</scope>
    <source>
        <strain evidence="5">DM20194951</strain>
    </source>
</reference>
<organism evidence="4 5">
    <name type="scientific">Fundicoccus culcitae</name>
    <dbReference type="NCBI Taxonomy" id="2969821"/>
    <lineage>
        <taxon>Bacteria</taxon>
        <taxon>Bacillati</taxon>
        <taxon>Bacillota</taxon>
        <taxon>Bacilli</taxon>
        <taxon>Lactobacillales</taxon>
        <taxon>Aerococcaceae</taxon>
        <taxon>Fundicoccus</taxon>
    </lineage>
</organism>
<dbReference type="Proteomes" id="UP001315967">
    <property type="component" value="Chromosome"/>
</dbReference>
<evidence type="ECO:0000313" key="4">
    <source>
        <dbReference type="EMBL" id="UUX35353.1"/>
    </source>
</evidence>
<dbReference type="Pfam" id="PF00079">
    <property type="entry name" value="Serpin"/>
    <property type="match status" value="1"/>
</dbReference>
<gene>
    <name evidence="4" type="ORF">NRE15_06830</name>
</gene>
<feature type="signal peptide" evidence="2">
    <location>
        <begin position="1"/>
        <end position="25"/>
    </location>
</feature>
<feature type="domain" description="Serpin" evidence="3">
    <location>
        <begin position="38"/>
        <end position="394"/>
    </location>
</feature>
<dbReference type="InterPro" id="IPR023796">
    <property type="entry name" value="Serpin_dom"/>
</dbReference>
<protein>
    <recommendedName>
        <fullName evidence="3">Serpin domain-containing protein</fullName>
    </recommendedName>
</protein>
<dbReference type="PANTHER" id="PTHR11461">
    <property type="entry name" value="SERINE PROTEASE INHIBITOR, SERPIN"/>
    <property type="match status" value="1"/>
</dbReference>
<proteinExistence type="inferred from homology"/>
<keyword evidence="2" id="KW-0732">Signal</keyword>
<dbReference type="InterPro" id="IPR042178">
    <property type="entry name" value="Serpin_sf_1"/>
</dbReference>
<dbReference type="InterPro" id="IPR000215">
    <property type="entry name" value="Serpin_fam"/>
</dbReference>
<name>A0ABY5PAC3_9LACT</name>
<dbReference type="RefSeq" id="WP_313794841.1">
    <property type="nucleotide sequence ID" value="NZ_CP102453.1"/>
</dbReference>
<dbReference type="Gene3D" id="3.30.497.10">
    <property type="entry name" value="Antithrombin, subunit I, domain 2"/>
    <property type="match status" value="1"/>
</dbReference>
<evidence type="ECO:0000259" key="3">
    <source>
        <dbReference type="SMART" id="SM00093"/>
    </source>
</evidence>
<dbReference type="InterPro" id="IPR036186">
    <property type="entry name" value="Serpin_sf"/>
</dbReference>
<dbReference type="SUPFAM" id="SSF56574">
    <property type="entry name" value="Serpins"/>
    <property type="match status" value="1"/>
</dbReference>
<dbReference type="PANTHER" id="PTHR11461:SF211">
    <property type="entry name" value="GH10112P-RELATED"/>
    <property type="match status" value="1"/>
</dbReference>
<dbReference type="Gene3D" id="2.30.39.10">
    <property type="entry name" value="Alpha-1-antitrypsin, domain 1"/>
    <property type="match status" value="1"/>
</dbReference>
<keyword evidence="5" id="KW-1185">Reference proteome</keyword>
<dbReference type="SMART" id="SM00093">
    <property type="entry name" value="SERPIN"/>
    <property type="match status" value="1"/>
</dbReference>
<comment type="similarity">
    <text evidence="1">Belongs to the serpin family.</text>
</comment>
<sequence>MKKNWLIKLTTAILLFPTGLSTVTAQEEFVTDLAEQTQEFAGPLRNNFDATENFVYSPFSYYLALTLLEAGLTNEQQTQLDDILVHPDYSRQDYFNELADFLETSVTAEQQPFDTMQLALGREGKTWQPAYQEAVEALQGQAEIIDFSNTHSYQELNDTIADFTRGLIDPYFSQDRIADLAANEDLQLILMNLLYFKSNWRNEFYAGWTSSDIYYGVESETTVDMMHQTEYFDYVETADFQAVKLPYENQAELVVVLPAKATSNEAMWVFYQEALASEDWERRNIDLSLPKWEMEDAYDLTETLAVYGLEFTDSLGATQFFQDDQELAVSKILQSVVFKLDEDGTEAAAVTEIDIEVTSAPIVEDPIEMRVERPFVYGLNYQNVPLFEGINWQLGE</sequence>
<evidence type="ECO:0000313" key="5">
    <source>
        <dbReference type="Proteomes" id="UP001315967"/>
    </source>
</evidence>
<feature type="chain" id="PRO_5047429856" description="Serpin domain-containing protein" evidence="2">
    <location>
        <begin position="26"/>
        <end position="396"/>
    </location>
</feature>
<evidence type="ECO:0000256" key="1">
    <source>
        <dbReference type="RuleBase" id="RU000411"/>
    </source>
</evidence>
<dbReference type="InterPro" id="IPR042185">
    <property type="entry name" value="Serpin_sf_2"/>
</dbReference>